<dbReference type="InterPro" id="IPR027417">
    <property type="entry name" value="P-loop_NTPase"/>
</dbReference>
<evidence type="ECO:0000256" key="12">
    <source>
        <dbReference type="HAMAP-Rule" id="MF_00983"/>
    </source>
</evidence>
<proteinExistence type="inferred from homology"/>
<comment type="catalytic activity">
    <reaction evidence="11 12">
        <text>ATP + H2O = ADP + phosphate + H(+)</text>
        <dbReference type="Rhea" id="RHEA:13065"/>
        <dbReference type="ChEBI" id="CHEBI:15377"/>
        <dbReference type="ChEBI" id="CHEBI:15378"/>
        <dbReference type="ChEBI" id="CHEBI:30616"/>
        <dbReference type="ChEBI" id="CHEBI:43474"/>
        <dbReference type="ChEBI" id="CHEBI:456216"/>
        <dbReference type="EC" id="5.6.2.4"/>
    </reaction>
</comment>
<feature type="binding site" evidence="12">
    <location>
        <position position="485"/>
    </location>
    <ligand>
        <name>Zn(2+)</name>
        <dbReference type="ChEBI" id="CHEBI:29105"/>
        <label>2</label>
    </ligand>
</feature>
<keyword evidence="2 12" id="KW-0235">DNA replication</keyword>
<dbReference type="Gene3D" id="3.40.50.300">
    <property type="entry name" value="P-loop containing nucleotide triphosphate hydrolases"/>
    <property type="match status" value="2"/>
</dbReference>
<feature type="binding site" evidence="12">
    <location>
        <position position="498"/>
    </location>
    <ligand>
        <name>Zn(2+)</name>
        <dbReference type="ChEBI" id="CHEBI:29105"/>
        <label>1</label>
    </ligand>
</feature>
<dbReference type="GO" id="GO:0006310">
    <property type="term" value="P:DNA recombination"/>
    <property type="evidence" value="ECO:0007669"/>
    <property type="project" value="InterPro"/>
</dbReference>
<comment type="catalytic activity">
    <reaction evidence="12">
        <text>Couples ATP hydrolysis with the unwinding of duplex DNA by translocating in the 3'-5' direction.</text>
        <dbReference type="EC" id="5.6.2.4"/>
    </reaction>
</comment>
<dbReference type="InParanoid" id="A0A0D2JCJ3"/>
<dbReference type="GO" id="GO:0006269">
    <property type="term" value="P:DNA replication, synthesis of primer"/>
    <property type="evidence" value="ECO:0007669"/>
    <property type="project" value="UniProtKB-KW"/>
</dbReference>
<comment type="function">
    <text evidence="12">Initiates the restart of stalled replication forks, which reloads the replicative helicase on sites other than the origin of replication. Recognizes and binds to abandoned replication forks and remodels them to uncover a helicase loading site. Promotes assembly of the primosome at these replication forks.</text>
</comment>
<keyword evidence="8 12" id="KW-0067">ATP-binding</keyword>
<keyword evidence="5 12" id="KW-0378">Hydrolase</keyword>
<dbReference type="PATRIC" id="fig|1429043.3.peg.139"/>
<evidence type="ECO:0000256" key="10">
    <source>
        <dbReference type="ARBA" id="ARBA00023235"/>
    </source>
</evidence>
<reference evidence="14 15" key="1">
    <citation type="submission" date="2013-11" db="EMBL/GenBank/DDBJ databases">
        <title>Metagenomic analysis of a methanogenic consortium involved in long chain n-alkane degradation.</title>
        <authorList>
            <person name="Davidova I.A."/>
            <person name="Callaghan A.V."/>
            <person name="Wawrik B."/>
            <person name="Pruitt S."/>
            <person name="Marks C."/>
            <person name="Duncan K.E."/>
            <person name="Suflita J.M."/>
        </authorList>
    </citation>
    <scope>NUCLEOTIDE SEQUENCE [LARGE SCALE GENOMIC DNA]</scope>
    <source>
        <strain evidence="14 15">SPR</strain>
    </source>
</reference>
<evidence type="ECO:0000256" key="4">
    <source>
        <dbReference type="ARBA" id="ARBA00022741"/>
    </source>
</evidence>
<dbReference type="PANTHER" id="PTHR30580:SF0">
    <property type="entry name" value="PRIMOSOMAL PROTEIN N"/>
    <property type="match status" value="1"/>
</dbReference>
<dbReference type="Pfam" id="PF00270">
    <property type="entry name" value="DEAD"/>
    <property type="match status" value="1"/>
</dbReference>
<dbReference type="InterPro" id="IPR041222">
    <property type="entry name" value="PriA_3primeBD"/>
</dbReference>
<feature type="binding site" evidence="12">
    <location>
        <position position="467"/>
    </location>
    <ligand>
        <name>Zn(2+)</name>
        <dbReference type="ChEBI" id="CHEBI:29105"/>
        <label>2</label>
    </ligand>
</feature>
<dbReference type="Proteomes" id="UP000032233">
    <property type="component" value="Unassembled WGS sequence"/>
</dbReference>
<evidence type="ECO:0000256" key="6">
    <source>
        <dbReference type="ARBA" id="ARBA00022806"/>
    </source>
</evidence>
<evidence type="ECO:0000256" key="9">
    <source>
        <dbReference type="ARBA" id="ARBA00023125"/>
    </source>
</evidence>
<dbReference type="EMBL" id="AZAC01000001">
    <property type="protein sequence ID" value="KIX15859.1"/>
    <property type="molecule type" value="Genomic_DNA"/>
</dbReference>
<dbReference type="STRING" id="1429043.X474_00685"/>
<feature type="binding site" evidence="12">
    <location>
        <position position="464"/>
    </location>
    <ligand>
        <name>Zn(2+)</name>
        <dbReference type="ChEBI" id="CHEBI:29105"/>
        <label>2</label>
    </ligand>
</feature>
<name>A0A0D2JCJ3_9BACT</name>
<keyword evidence="1 12" id="KW-0639">Primosome</keyword>
<dbReference type="GO" id="GO:0006302">
    <property type="term" value="P:double-strand break repair"/>
    <property type="evidence" value="ECO:0007669"/>
    <property type="project" value="InterPro"/>
</dbReference>
<feature type="binding site" evidence="12">
    <location>
        <position position="482"/>
    </location>
    <ligand>
        <name>Zn(2+)</name>
        <dbReference type="ChEBI" id="CHEBI:29105"/>
        <label>2</label>
    </ligand>
</feature>
<comment type="subunit">
    <text evidence="12">Component of the replication restart primosome.</text>
</comment>
<dbReference type="GO" id="GO:0043138">
    <property type="term" value="F:3'-5' DNA helicase activity"/>
    <property type="evidence" value="ECO:0007669"/>
    <property type="project" value="UniProtKB-EC"/>
</dbReference>
<evidence type="ECO:0000256" key="5">
    <source>
        <dbReference type="ARBA" id="ARBA00022801"/>
    </source>
</evidence>
<feature type="binding site" evidence="12">
    <location>
        <position position="458"/>
    </location>
    <ligand>
        <name>Zn(2+)</name>
        <dbReference type="ChEBI" id="CHEBI:29105"/>
        <label>1</label>
    </ligand>
</feature>
<dbReference type="GO" id="GO:0003677">
    <property type="term" value="F:DNA binding"/>
    <property type="evidence" value="ECO:0007669"/>
    <property type="project" value="UniProtKB-UniRule"/>
</dbReference>
<evidence type="ECO:0000256" key="8">
    <source>
        <dbReference type="ARBA" id="ARBA00022840"/>
    </source>
</evidence>
<keyword evidence="7 12" id="KW-0862">Zinc</keyword>
<dbReference type="GO" id="GO:0005524">
    <property type="term" value="F:ATP binding"/>
    <property type="evidence" value="ECO:0007669"/>
    <property type="project" value="UniProtKB-UniRule"/>
</dbReference>
<keyword evidence="15" id="KW-1185">Reference proteome</keyword>
<dbReference type="RefSeq" id="WP_044346115.1">
    <property type="nucleotide sequence ID" value="NZ_AZAC01000001.1"/>
</dbReference>
<dbReference type="PANTHER" id="PTHR30580">
    <property type="entry name" value="PRIMOSOMAL PROTEIN N"/>
    <property type="match status" value="1"/>
</dbReference>
<dbReference type="NCBIfam" id="TIGR00595">
    <property type="entry name" value="priA"/>
    <property type="match status" value="1"/>
</dbReference>
<dbReference type="GO" id="GO:1990077">
    <property type="term" value="C:primosome complex"/>
    <property type="evidence" value="ECO:0007669"/>
    <property type="project" value="UniProtKB-UniRule"/>
</dbReference>
<evidence type="ECO:0000259" key="13">
    <source>
        <dbReference type="PROSITE" id="PS51192"/>
    </source>
</evidence>
<dbReference type="SUPFAM" id="SSF52540">
    <property type="entry name" value="P-loop containing nucleoside triphosphate hydrolases"/>
    <property type="match status" value="2"/>
</dbReference>
<dbReference type="AlphaFoldDB" id="A0A0D2JCJ3"/>
<dbReference type="InterPro" id="IPR011545">
    <property type="entry name" value="DEAD/DEAH_box_helicase_dom"/>
</dbReference>
<keyword evidence="4 12" id="KW-0547">Nucleotide-binding</keyword>
<evidence type="ECO:0000256" key="7">
    <source>
        <dbReference type="ARBA" id="ARBA00022833"/>
    </source>
</evidence>
<evidence type="ECO:0000256" key="11">
    <source>
        <dbReference type="ARBA" id="ARBA00048988"/>
    </source>
</evidence>
<feature type="binding site" evidence="12">
    <location>
        <position position="455"/>
    </location>
    <ligand>
        <name>Zn(2+)</name>
        <dbReference type="ChEBI" id="CHEBI:29105"/>
        <label>1</label>
    </ligand>
</feature>
<dbReference type="GO" id="GO:0016887">
    <property type="term" value="F:ATP hydrolysis activity"/>
    <property type="evidence" value="ECO:0007669"/>
    <property type="project" value="RHEA"/>
</dbReference>
<dbReference type="Gene3D" id="3.40.1440.60">
    <property type="entry name" value="PriA, 3(prime) DNA-binding domain"/>
    <property type="match status" value="1"/>
</dbReference>
<feature type="domain" description="Helicase ATP-binding" evidence="13">
    <location>
        <begin position="227"/>
        <end position="394"/>
    </location>
</feature>
<protein>
    <recommendedName>
        <fullName evidence="12">Replication restart protein PriA</fullName>
    </recommendedName>
    <alternativeName>
        <fullName evidence="12">ATP-dependent DNA helicase PriA</fullName>
        <ecNumber evidence="12">5.6.2.4</ecNumber>
    </alternativeName>
    <alternativeName>
        <fullName evidence="12">DNA 3'-5' helicase PriA</fullName>
    </alternativeName>
</protein>
<dbReference type="OrthoDB" id="9759544at2"/>
<evidence type="ECO:0000256" key="2">
    <source>
        <dbReference type="ARBA" id="ARBA00022705"/>
    </source>
</evidence>
<evidence type="ECO:0000313" key="14">
    <source>
        <dbReference type="EMBL" id="KIX15859.1"/>
    </source>
</evidence>
<dbReference type="InterPro" id="IPR041236">
    <property type="entry name" value="PriA_C"/>
</dbReference>
<dbReference type="HAMAP" id="MF_00983">
    <property type="entry name" value="PriA"/>
    <property type="match status" value="1"/>
</dbReference>
<dbReference type="Pfam" id="PF18074">
    <property type="entry name" value="PriA_C"/>
    <property type="match status" value="1"/>
</dbReference>
<dbReference type="InterPro" id="IPR014001">
    <property type="entry name" value="Helicase_ATP-bd"/>
</dbReference>
<dbReference type="GO" id="GO:0008270">
    <property type="term" value="F:zinc ion binding"/>
    <property type="evidence" value="ECO:0007669"/>
    <property type="project" value="UniProtKB-UniRule"/>
</dbReference>
<dbReference type="InterPro" id="IPR042115">
    <property type="entry name" value="PriA_3primeBD_sf"/>
</dbReference>
<evidence type="ECO:0000256" key="1">
    <source>
        <dbReference type="ARBA" id="ARBA00022515"/>
    </source>
</evidence>
<comment type="cofactor">
    <cofactor evidence="12">
        <name>Zn(2+)</name>
        <dbReference type="ChEBI" id="CHEBI:29105"/>
    </cofactor>
    <text evidence="12">Binds 2 zinc ions per subunit.</text>
</comment>
<dbReference type="InterPro" id="IPR005259">
    <property type="entry name" value="PriA"/>
</dbReference>
<evidence type="ECO:0000256" key="3">
    <source>
        <dbReference type="ARBA" id="ARBA00022723"/>
    </source>
</evidence>
<organism evidence="14 15">
    <name type="scientific">Dethiosulfatarculus sandiegensis</name>
    <dbReference type="NCBI Taxonomy" id="1429043"/>
    <lineage>
        <taxon>Bacteria</taxon>
        <taxon>Pseudomonadati</taxon>
        <taxon>Thermodesulfobacteriota</taxon>
        <taxon>Desulfarculia</taxon>
        <taxon>Desulfarculales</taxon>
        <taxon>Desulfarculaceae</taxon>
        <taxon>Dethiosulfatarculus</taxon>
    </lineage>
</organism>
<dbReference type="EC" id="5.6.2.4" evidence="12"/>
<dbReference type="GO" id="GO:0006270">
    <property type="term" value="P:DNA replication initiation"/>
    <property type="evidence" value="ECO:0007669"/>
    <property type="project" value="TreeGrafter"/>
</dbReference>
<gene>
    <name evidence="12" type="primary">priA</name>
    <name evidence="14" type="ORF">X474_00685</name>
</gene>
<dbReference type="Pfam" id="PF17764">
    <property type="entry name" value="PriA_3primeBD"/>
    <property type="match status" value="1"/>
</dbReference>
<dbReference type="Pfam" id="PF18319">
    <property type="entry name" value="Zn_ribbon_PriA"/>
    <property type="match status" value="1"/>
</dbReference>
<keyword evidence="9 12" id="KW-0238">DNA-binding</keyword>
<sequence>MPAKENHNGLTVDVAVARPLWQPLSYMVGPELAKLIRPLTRLVVPVRGKNVLGFALSRPEERSTKGLKPIKDVLDDPRNGSAWPEGLLRFFQRASAYYQTPLGQVLAWALPAGLGGLGKASGSSPRAKEEVVISLRQGREEDLPRKNTQAAQLLEKIGQADSLALSELRSEFPRVSQLARQLEQRGWAVLSHRLVVKDLCGRELFPEPRPEKLTEEQANALDRLEPAVKAAEFKSFLIHGVTGSGKTELYLRAVEAALEKGRQALVLTPEIGLCLRLEGLFRARLGQGNVAVLHSGLTPAARRGQWMAISSGRVKVVVGARSAVFAPLSDPGVICVDEEQDEAYKQEDRMGYHARDLALLRGQEQKCPVVLGTATPAVVTRHRAQSGAMELISLKKRVKDVPLPAMQVVDMRKAGVLAGGFLSPVLYATLKKTVAKNGQVLLFLNRRGFAPALICQDCGKPLGCPHCSLSLTYHRQSNSLKCHTCGFQRSVPEKCPQCGAGIEAFKPIGLGTESVARKLAEMEPDLRLARLDTDTAGDHRKLSKMLKLILDHEVDVVIGTQMISKGHHFPDLKLVGVLMADQALSLPDFRAAERAYTLLSQVAGRAGREGGGGKVIVQTYDPEHHALVGALNHEPDWFYETEIAERKALNYPPFTRLVSLRLEGEKEERVAKAAGFLAGHLRKAQARLEPGAMVLGPAPAPVVKVQDRFRYLLLLKALSAGGAARIMRLALHNTGPLPFGVRLRVDVDPVNLL</sequence>
<comment type="similarity">
    <text evidence="12">Belongs to the helicase family. PriA subfamily.</text>
</comment>
<keyword evidence="6 12" id="KW-0347">Helicase</keyword>
<dbReference type="FunFam" id="3.40.50.300:FF:000489">
    <property type="entry name" value="Primosome assembly protein PriA"/>
    <property type="match status" value="1"/>
</dbReference>
<comment type="caution">
    <text evidence="14">The sequence shown here is derived from an EMBL/GenBank/DDBJ whole genome shotgun (WGS) entry which is preliminary data.</text>
</comment>
<dbReference type="SMART" id="SM00487">
    <property type="entry name" value="DEXDc"/>
    <property type="match status" value="1"/>
</dbReference>
<feature type="binding site" evidence="12">
    <location>
        <position position="495"/>
    </location>
    <ligand>
        <name>Zn(2+)</name>
        <dbReference type="ChEBI" id="CHEBI:29105"/>
        <label>1</label>
    </ligand>
</feature>
<dbReference type="PROSITE" id="PS51192">
    <property type="entry name" value="HELICASE_ATP_BIND_1"/>
    <property type="match status" value="1"/>
</dbReference>
<evidence type="ECO:0000313" key="15">
    <source>
        <dbReference type="Proteomes" id="UP000032233"/>
    </source>
</evidence>
<dbReference type="FunCoup" id="A0A0D2JCJ3">
    <property type="interactions" value="405"/>
</dbReference>
<keyword evidence="3 12" id="KW-0479">Metal-binding</keyword>
<accession>A0A0D2JCJ3</accession>
<dbReference type="InterPro" id="IPR040498">
    <property type="entry name" value="PriA_CRR"/>
</dbReference>
<keyword evidence="10 12" id="KW-0413">Isomerase</keyword>